<sequence length="355" mass="40747">MELPKEENVWDSIFEEKHSNGAVRDERPNLPNQSVAQKEVVTPLPQLEVKLDTWQESDDYIAKVKACVEKFETAGFFKDLDEAKKGTMTKEMICKLADEVIAKHKDRILRIRDPNYDAWSNPQQTPMINKFNEIKEGWKREESNHRSTGSENSSMNVQNVKFAWSSNVSRQETSEPRKSQELHSTKVSTNDVLHGIAAKNAHELKRQHLMRENEQKNSSQASQPQTETEGKAVFKMDPLEKFVVSVLPKEKKKRPKEKHKSLFWFWGSKSHNDSPKKSKDRLRSPDIEDYKIDVVSEDSSPPNLHIPFAGSDATETSEPTSPNPTSHNEEYHPSLIDIDDEEEHKKCSVPSLMSK</sequence>
<dbReference type="EMBL" id="CCBQ010000013">
    <property type="protein sequence ID" value="CDO92353.1"/>
    <property type="molecule type" value="Genomic_DNA"/>
</dbReference>
<reference evidence="2 3" key="1">
    <citation type="submission" date="2014-03" db="EMBL/GenBank/DDBJ databases">
        <title>The genome of Kluyveromyces dobzhanskii.</title>
        <authorList>
            <person name="Nystedt B."/>
            <person name="Astrom S."/>
        </authorList>
    </citation>
    <scope>NUCLEOTIDE SEQUENCE [LARGE SCALE GENOMIC DNA]</scope>
    <source>
        <strain evidence="2 3">CBS 2104</strain>
    </source>
</reference>
<dbReference type="AlphaFoldDB" id="A0A0A8L0G6"/>
<evidence type="ECO:0000256" key="1">
    <source>
        <dbReference type="SAM" id="MobiDB-lite"/>
    </source>
</evidence>
<keyword evidence="3" id="KW-1185">Reference proteome</keyword>
<protein>
    <submittedName>
        <fullName evidence="2">WGS project CCBQ000000000 data, contig 00041</fullName>
    </submittedName>
</protein>
<dbReference type="Proteomes" id="UP000031516">
    <property type="component" value="Unassembled WGS sequence"/>
</dbReference>
<organism evidence="2 3">
    <name type="scientific">Kluyveromyces dobzhanskii CBS 2104</name>
    <dbReference type="NCBI Taxonomy" id="1427455"/>
    <lineage>
        <taxon>Eukaryota</taxon>
        <taxon>Fungi</taxon>
        <taxon>Dikarya</taxon>
        <taxon>Ascomycota</taxon>
        <taxon>Saccharomycotina</taxon>
        <taxon>Saccharomycetes</taxon>
        <taxon>Saccharomycetales</taxon>
        <taxon>Saccharomycetaceae</taxon>
        <taxon>Kluyveromyces</taxon>
    </lineage>
</organism>
<comment type="caution">
    <text evidence="2">The sequence shown here is derived from an EMBL/GenBank/DDBJ whole genome shotgun (WGS) entry which is preliminary data.</text>
</comment>
<dbReference type="OrthoDB" id="10437755at2759"/>
<feature type="region of interest" description="Disordered" evidence="1">
    <location>
        <begin position="211"/>
        <end position="233"/>
    </location>
</feature>
<feature type="compositionally biased region" description="Polar residues" evidence="1">
    <location>
        <begin position="216"/>
        <end position="227"/>
    </location>
</feature>
<evidence type="ECO:0000313" key="2">
    <source>
        <dbReference type="EMBL" id="CDO92353.1"/>
    </source>
</evidence>
<feature type="compositionally biased region" description="Low complexity" evidence="1">
    <location>
        <begin position="314"/>
        <end position="326"/>
    </location>
</feature>
<feature type="region of interest" description="Disordered" evidence="1">
    <location>
        <begin position="166"/>
        <end position="191"/>
    </location>
</feature>
<feature type="region of interest" description="Disordered" evidence="1">
    <location>
        <begin position="139"/>
        <end position="158"/>
    </location>
</feature>
<feature type="compositionally biased region" description="Basic and acidic residues" evidence="1">
    <location>
        <begin position="172"/>
        <end position="184"/>
    </location>
</feature>
<name>A0A0A8L0G6_9SACH</name>
<accession>A0A0A8L0G6</accession>
<evidence type="ECO:0000313" key="3">
    <source>
        <dbReference type="Proteomes" id="UP000031516"/>
    </source>
</evidence>
<proteinExistence type="predicted"/>
<feature type="region of interest" description="Disordered" evidence="1">
    <location>
        <begin position="292"/>
        <end position="355"/>
    </location>
</feature>
<feature type="compositionally biased region" description="Polar residues" evidence="1">
    <location>
        <begin position="146"/>
        <end position="158"/>
    </location>
</feature>
<gene>
    <name evidence="2" type="ORF">KLDO_g673</name>
</gene>